<dbReference type="GO" id="GO:0016987">
    <property type="term" value="F:sigma factor activity"/>
    <property type="evidence" value="ECO:0007669"/>
    <property type="project" value="UniProtKB-KW"/>
</dbReference>
<evidence type="ECO:0000313" key="8">
    <source>
        <dbReference type="EMBL" id="HFH29496.1"/>
    </source>
</evidence>
<comment type="caution">
    <text evidence="8">The sequence shown here is derived from an EMBL/GenBank/DDBJ whole genome shotgun (WGS) entry which is preliminary data.</text>
</comment>
<dbReference type="AlphaFoldDB" id="A0A7C3E9Y8"/>
<dbReference type="PANTHER" id="PTHR30603:SF47">
    <property type="entry name" value="RNA POLYMERASE SIGMA FACTOR SIGD, CHLOROPLASTIC"/>
    <property type="match status" value="1"/>
</dbReference>
<organism evidence="8">
    <name type="scientific">Gracilinema caldarium</name>
    <dbReference type="NCBI Taxonomy" id="215591"/>
    <lineage>
        <taxon>Bacteria</taxon>
        <taxon>Pseudomonadati</taxon>
        <taxon>Spirochaetota</taxon>
        <taxon>Spirochaetia</taxon>
        <taxon>Spirochaetales</taxon>
        <taxon>Breznakiellaceae</taxon>
        <taxon>Gracilinema</taxon>
    </lineage>
</organism>
<dbReference type="InterPro" id="IPR036388">
    <property type="entry name" value="WH-like_DNA-bd_sf"/>
</dbReference>
<sequence length="294" mass="33262">MTETKKMMKTKPAKKESMSDENVLSIYLKEINKIPLLSREEEDAIARAAAKGDKAARDKLAAANLRFVVNVAKKYQNQGLSLSDLISEGNIGLLNAIERYDVDKGYHFISYAVWWIRQAILKAICEKSRMIRLPLNRANELVQIEKARKVLQGGATSDAEINEVARLLDMEPSHVADLINISRELVSLESPVYTEKDSSILGDFLEDTTYKAPEDAAIESALREDINAVLQTLSDKEAEIIRYRFGLNGNAPMSLKEIGDKFHLTKERIRQIEKKALKRLQHPARKQYLESYVA</sequence>
<dbReference type="PROSITE" id="PS00715">
    <property type="entry name" value="SIGMA70_1"/>
    <property type="match status" value="1"/>
</dbReference>
<feature type="domain" description="RNA polymerase sigma-70" evidence="6">
    <location>
        <begin position="84"/>
        <end position="97"/>
    </location>
</feature>
<comment type="similarity">
    <text evidence="5">Belongs to the sigma-70 factor family.</text>
</comment>
<dbReference type="InterPro" id="IPR013325">
    <property type="entry name" value="RNA_pol_sigma_r2"/>
</dbReference>
<dbReference type="PRINTS" id="PR00046">
    <property type="entry name" value="SIGMA70FCT"/>
</dbReference>
<dbReference type="Pfam" id="PF00140">
    <property type="entry name" value="Sigma70_r1_2"/>
    <property type="match status" value="1"/>
</dbReference>
<dbReference type="SUPFAM" id="SSF88946">
    <property type="entry name" value="Sigma2 domain of RNA polymerase sigma factors"/>
    <property type="match status" value="1"/>
</dbReference>
<evidence type="ECO:0000256" key="2">
    <source>
        <dbReference type="ARBA" id="ARBA00023082"/>
    </source>
</evidence>
<keyword evidence="2 5" id="KW-0731">Sigma factor</keyword>
<dbReference type="PROSITE" id="PS00716">
    <property type="entry name" value="SIGMA70_2"/>
    <property type="match status" value="1"/>
</dbReference>
<proteinExistence type="inferred from homology"/>
<name>A0A7C3E9Y8_9SPIR</name>
<dbReference type="InterPro" id="IPR007627">
    <property type="entry name" value="RNA_pol_sigma70_r2"/>
</dbReference>
<dbReference type="EMBL" id="DSVL01000256">
    <property type="protein sequence ID" value="HFH29496.1"/>
    <property type="molecule type" value="Genomic_DNA"/>
</dbReference>
<dbReference type="GO" id="GO:0006352">
    <property type="term" value="P:DNA-templated transcription initiation"/>
    <property type="evidence" value="ECO:0007669"/>
    <property type="project" value="InterPro"/>
</dbReference>
<dbReference type="CDD" id="cd06171">
    <property type="entry name" value="Sigma70_r4"/>
    <property type="match status" value="1"/>
</dbReference>
<evidence type="ECO:0000256" key="5">
    <source>
        <dbReference type="RuleBase" id="RU362124"/>
    </source>
</evidence>
<dbReference type="SUPFAM" id="SSF88659">
    <property type="entry name" value="Sigma3 and sigma4 domains of RNA polymerase sigma factors"/>
    <property type="match status" value="2"/>
</dbReference>
<dbReference type="InterPro" id="IPR000943">
    <property type="entry name" value="RNA_pol_sigma70"/>
</dbReference>
<evidence type="ECO:0000259" key="7">
    <source>
        <dbReference type="PROSITE" id="PS00716"/>
    </source>
</evidence>
<dbReference type="InterPro" id="IPR007630">
    <property type="entry name" value="RNA_pol_sigma70_r4"/>
</dbReference>
<comment type="function">
    <text evidence="5">Sigma factors are initiation factors that promote the attachment of RNA polymerase to specific initiation sites and are then released.</text>
</comment>
<dbReference type="NCBIfam" id="TIGR02937">
    <property type="entry name" value="sigma70-ECF"/>
    <property type="match status" value="1"/>
</dbReference>
<evidence type="ECO:0000256" key="4">
    <source>
        <dbReference type="ARBA" id="ARBA00023163"/>
    </source>
</evidence>
<dbReference type="Gene3D" id="1.10.601.10">
    <property type="entry name" value="RNA Polymerase Primary Sigma Factor"/>
    <property type="match status" value="1"/>
</dbReference>
<evidence type="ECO:0000256" key="3">
    <source>
        <dbReference type="ARBA" id="ARBA00023125"/>
    </source>
</evidence>
<evidence type="ECO:0000259" key="6">
    <source>
        <dbReference type="PROSITE" id="PS00715"/>
    </source>
</evidence>
<dbReference type="InterPro" id="IPR013324">
    <property type="entry name" value="RNA_pol_sigma_r3/r4-like"/>
</dbReference>
<keyword evidence="4 5" id="KW-0804">Transcription</keyword>
<dbReference type="GO" id="GO:0003677">
    <property type="term" value="F:DNA binding"/>
    <property type="evidence" value="ECO:0007669"/>
    <property type="project" value="UniProtKB-KW"/>
</dbReference>
<dbReference type="InterPro" id="IPR009042">
    <property type="entry name" value="RNA_pol_sigma70_r1_2"/>
</dbReference>
<dbReference type="Pfam" id="PF04545">
    <property type="entry name" value="Sigma70_r4"/>
    <property type="match status" value="1"/>
</dbReference>
<dbReference type="Gene3D" id="1.10.10.10">
    <property type="entry name" value="Winged helix-like DNA-binding domain superfamily/Winged helix DNA-binding domain"/>
    <property type="match status" value="2"/>
</dbReference>
<dbReference type="InterPro" id="IPR050239">
    <property type="entry name" value="Sigma-70_RNA_pol_init_factors"/>
</dbReference>
<keyword evidence="1 5" id="KW-0805">Transcription regulation</keyword>
<reference evidence="8" key="1">
    <citation type="journal article" date="2020" name="mSystems">
        <title>Genome- and Community-Level Interaction Insights into Carbon Utilization and Element Cycling Functions of Hydrothermarchaeota in Hydrothermal Sediment.</title>
        <authorList>
            <person name="Zhou Z."/>
            <person name="Liu Y."/>
            <person name="Xu W."/>
            <person name="Pan J."/>
            <person name="Luo Z.H."/>
            <person name="Li M."/>
        </authorList>
    </citation>
    <scope>NUCLEOTIDE SEQUENCE [LARGE SCALE GENOMIC DNA]</scope>
    <source>
        <strain evidence="8">SpSt-503</strain>
    </source>
</reference>
<dbReference type="PIRSF" id="PIRSF000770">
    <property type="entry name" value="RNA_pol_sigma-SigE/K"/>
    <property type="match status" value="1"/>
</dbReference>
<dbReference type="InterPro" id="IPR007624">
    <property type="entry name" value="RNA_pol_sigma70_r3"/>
</dbReference>
<dbReference type="InterPro" id="IPR014284">
    <property type="entry name" value="RNA_pol_sigma-70_dom"/>
</dbReference>
<dbReference type="Pfam" id="PF04539">
    <property type="entry name" value="Sigma70_r3"/>
    <property type="match status" value="1"/>
</dbReference>
<protein>
    <recommendedName>
        <fullName evidence="5">RNA polymerase sigma factor</fullName>
    </recommendedName>
</protein>
<dbReference type="PANTHER" id="PTHR30603">
    <property type="entry name" value="RNA POLYMERASE SIGMA FACTOR RPO"/>
    <property type="match status" value="1"/>
</dbReference>
<gene>
    <name evidence="8" type="ORF">ENS59_08295</name>
</gene>
<feature type="domain" description="RNA polymerase sigma-70" evidence="7">
    <location>
        <begin position="254"/>
        <end position="280"/>
    </location>
</feature>
<evidence type="ECO:0000256" key="1">
    <source>
        <dbReference type="ARBA" id="ARBA00023015"/>
    </source>
</evidence>
<accession>A0A7C3E9Y8</accession>
<dbReference type="Pfam" id="PF04542">
    <property type="entry name" value="Sigma70_r2"/>
    <property type="match status" value="1"/>
</dbReference>
<keyword evidence="3 5" id="KW-0238">DNA-binding</keyword>